<sequence>MDIDLSTLSKVELEALAKQIELRKLNAEKEAKRNAYSEMLAVAAKHGVSFEDAVALHSRRGRVPKAPAKYANPEDPTQTWSGRGRKPIWVREALEAGKSLEEFEIK</sequence>
<dbReference type="GO" id="GO:0009295">
    <property type="term" value="C:nucleoid"/>
    <property type="evidence" value="ECO:0007669"/>
    <property type="project" value="UniProtKB-SubCell"/>
</dbReference>
<gene>
    <name evidence="7" type="ORF">K529_014000</name>
</gene>
<dbReference type="PANTHER" id="PTHR38097:SF2">
    <property type="entry name" value="DNA-BINDING PROTEIN STPA"/>
    <property type="match status" value="1"/>
</dbReference>
<evidence type="ECO:0000313" key="8">
    <source>
        <dbReference type="Proteomes" id="UP000013243"/>
    </source>
</evidence>
<dbReference type="Gene3D" id="4.10.430.10">
    <property type="entry name" value="Histone-like protein H-NS, C-terminal domain"/>
    <property type="match status" value="1"/>
</dbReference>
<dbReference type="GO" id="GO:0003680">
    <property type="term" value="F:minor groove of adenine-thymine-rich DNA binding"/>
    <property type="evidence" value="ECO:0007669"/>
    <property type="project" value="TreeGrafter"/>
</dbReference>
<dbReference type="GO" id="GO:0032993">
    <property type="term" value="C:protein-DNA complex"/>
    <property type="evidence" value="ECO:0007669"/>
    <property type="project" value="TreeGrafter"/>
</dbReference>
<keyword evidence="4" id="KW-0238">DNA-binding</keyword>
<evidence type="ECO:0000259" key="6">
    <source>
        <dbReference type="SMART" id="SM00528"/>
    </source>
</evidence>
<name>A0A1B1A5M8_9RHOB</name>
<comment type="subcellular location">
    <subcellularLocation>
        <location evidence="1">Cytoplasm</location>
        <location evidence="1">Nucleoid</location>
    </subcellularLocation>
</comment>
<dbReference type="PANTHER" id="PTHR38097">
    <property type="match status" value="1"/>
</dbReference>
<reference evidence="7 8" key="1">
    <citation type="journal article" date="2016" name="ISME J.">
        <title>Global occurrence and heterogeneity of the Roseobacter-clade species Ruegeria mobilis.</title>
        <authorList>
            <person name="Sonnenschein E."/>
            <person name="Gram L."/>
        </authorList>
    </citation>
    <scope>NUCLEOTIDE SEQUENCE [LARGE SCALE GENOMIC DNA]</scope>
    <source>
        <strain evidence="7 8">F1926</strain>
    </source>
</reference>
<dbReference type="GO" id="GO:0003681">
    <property type="term" value="F:bent DNA binding"/>
    <property type="evidence" value="ECO:0007669"/>
    <property type="project" value="TreeGrafter"/>
</dbReference>
<evidence type="ECO:0000256" key="2">
    <source>
        <dbReference type="ARBA" id="ARBA00010610"/>
    </source>
</evidence>
<dbReference type="Pfam" id="PF00816">
    <property type="entry name" value="Histone_HNS"/>
    <property type="match status" value="1"/>
</dbReference>
<evidence type="ECO:0000256" key="1">
    <source>
        <dbReference type="ARBA" id="ARBA00004453"/>
    </source>
</evidence>
<accession>A0A1B1A5M8</accession>
<dbReference type="RefSeq" id="WP_005619549.1">
    <property type="nucleotide sequence ID" value="NZ_CP015230.1"/>
</dbReference>
<dbReference type="OrthoDB" id="5297879at2"/>
<dbReference type="GO" id="GO:0001217">
    <property type="term" value="F:DNA-binding transcription repressor activity"/>
    <property type="evidence" value="ECO:0007669"/>
    <property type="project" value="TreeGrafter"/>
</dbReference>
<dbReference type="InterPro" id="IPR027444">
    <property type="entry name" value="H-NS_C_dom"/>
</dbReference>
<dbReference type="GO" id="GO:0000976">
    <property type="term" value="F:transcription cis-regulatory region binding"/>
    <property type="evidence" value="ECO:0007669"/>
    <property type="project" value="TreeGrafter"/>
</dbReference>
<evidence type="ECO:0000256" key="4">
    <source>
        <dbReference type="ARBA" id="ARBA00023125"/>
    </source>
</evidence>
<evidence type="ECO:0000256" key="3">
    <source>
        <dbReference type="ARBA" id="ARBA00022490"/>
    </source>
</evidence>
<evidence type="ECO:0000256" key="5">
    <source>
        <dbReference type="SAM" id="MobiDB-lite"/>
    </source>
</evidence>
<keyword evidence="3" id="KW-0963">Cytoplasm</keyword>
<protein>
    <submittedName>
        <fullName evidence="7">Histone-like nucleoid-structuring protein H-NS</fullName>
    </submittedName>
</protein>
<feature type="region of interest" description="Disordered" evidence="5">
    <location>
        <begin position="64"/>
        <end position="83"/>
    </location>
</feature>
<dbReference type="EMBL" id="CP015230">
    <property type="protein sequence ID" value="ANP41885.1"/>
    <property type="molecule type" value="Genomic_DNA"/>
</dbReference>
<comment type="similarity">
    <text evidence="2">Belongs to the histone-like protein H-NS family.</text>
</comment>
<dbReference type="AlphaFoldDB" id="A0A1B1A5M8"/>
<dbReference type="SUPFAM" id="SSF81273">
    <property type="entry name" value="H-NS histone-like proteins"/>
    <property type="match status" value="1"/>
</dbReference>
<dbReference type="GeneID" id="28250968"/>
<dbReference type="SMART" id="SM00528">
    <property type="entry name" value="HNS"/>
    <property type="match status" value="1"/>
</dbReference>
<proteinExistence type="inferred from homology"/>
<dbReference type="GO" id="GO:0005829">
    <property type="term" value="C:cytosol"/>
    <property type="evidence" value="ECO:0007669"/>
    <property type="project" value="TreeGrafter"/>
</dbReference>
<dbReference type="InterPro" id="IPR037150">
    <property type="entry name" value="H-NS_C_dom_sf"/>
</dbReference>
<feature type="domain" description="DNA-binding protein H-NS-like C-terminal" evidence="6">
    <location>
        <begin position="60"/>
        <end position="105"/>
    </location>
</feature>
<organism evidence="7 8">
    <name type="scientific">Tritonibacter mobilis F1926</name>
    <dbReference type="NCBI Taxonomy" id="1265309"/>
    <lineage>
        <taxon>Bacteria</taxon>
        <taxon>Pseudomonadati</taxon>
        <taxon>Pseudomonadota</taxon>
        <taxon>Alphaproteobacteria</taxon>
        <taxon>Rhodobacterales</taxon>
        <taxon>Paracoccaceae</taxon>
        <taxon>Tritonibacter</taxon>
    </lineage>
</organism>
<dbReference type="Proteomes" id="UP000013243">
    <property type="component" value="Chromosome"/>
</dbReference>
<evidence type="ECO:0000313" key="7">
    <source>
        <dbReference type="EMBL" id="ANP41885.1"/>
    </source>
</evidence>
<dbReference type="KEGG" id="rmb:K529_014000"/>